<keyword evidence="2 4" id="KW-0694">RNA-binding</keyword>
<evidence type="ECO:0000259" key="6">
    <source>
        <dbReference type="PROSITE" id="PS50137"/>
    </source>
</evidence>
<comment type="function">
    <text evidence="3">Binds double-stranded RNA.</text>
</comment>
<dbReference type="Gene3D" id="3.30.160.20">
    <property type="match status" value="1"/>
</dbReference>
<evidence type="ECO:0000256" key="2">
    <source>
        <dbReference type="ARBA" id="ARBA00022884"/>
    </source>
</evidence>
<dbReference type="SUPFAM" id="SSF54768">
    <property type="entry name" value="dsRNA-binding domain-like"/>
    <property type="match status" value="1"/>
</dbReference>
<keyword evidence="1" id="KW-0677">Repeat</keyword>
<dbReference type="OrthoDB" id="5988181at2759"/>
<dbReference type="SMART" id="SM00358">
    <property type="entry name" value="DSRM"/>
    <property type="match status" value="1"/>
</dbReference>
<dbReference type="AlphaFoldDB" id="A0A7I8JX09"/>
<dbReference type="Proteomes" id="UP000663760">
    <property type="component" value="Chromosome 1"/>
</dbReference>
<evidence type="ECO:0000256" key="3">
    <source>
        <dbReference type="ARBA" id="ARBA00037597"/>
    </source>
</evidence>
<evidence type="ECO:0000256" key="5">
    <source>
        <dbReference type="SAM" id="MobiDB-lite"/>
    </source>
</evidence>
<evidence type="ECO:0000313" key="7">
    <source>
        <dbReference type="EMBL" id="CAA7388252.1"/>
    </source>
</evidence>
<dbReference type="EMBL" id="LR746264">
    <property type="protein sequence ID" value="CAA7388252.1"/>
    <property type="molecule type" value="Genomic_DNA"/>
</dbReference>
<dbReference type="PROSITE" id="PS50137">
    <property type="entry name" value="DS_RBD"/>
    <property type="match status" value="1"/>
</dbReference>
<reference evidence="7" key="1">
    <citation type="submission" date="2020-02" db="EMBL/GenBank/DDBJ databases">
        <authorList>
            <person name="Scholz U."/>
            <person name="Mascher M."/>
            <person name="Fiebig A."/>
        </authorList>
    </citation>
    <scope>NUCLEOTIDE SEQUENCE</scope>
</reference>
<dbReference type="InterPro" id="IPR014720">
    <property type="entry name" value="dsRBD_dom"/>
</dbReference>
<proteinExistence type="predicted"/>
<feature type="region of interest" description="Disordered" evidence="5">
    <location>
        <begin position="75"/>
        <end position="98"/>
    </location>
</feature>
<feature type="domain" description="DRBM" evidence="6">
    <location>
        <begin position="1"/>
        <end position="72"/>
    </location>
</feature>
<evidence type="ECO:0000256" key="1">
    <source>
        <dbReference type="ARBA" id="ARBA00022737"/>
    </source>
</evidence>
<sequence>MYKQRLHELCQKKQWAKPLYTSSWIGPDHIPRFQASVTVNGVTFDGPKDVLFGTQREAQNGAARLAVDELVSSSSAAVTAAPPSPRPLAEPSIEKSWA</sequence>
<gene>
    <name evidence="7" type="ORF">SI8410_01000520</name>
</gene>
<dbReference type="PANTHER" id="PTHR46031:SF31">
    <property type="entry name" value="DOUBLE-STRANDED RNA-BINDING PROTEIN 1-LIKE"/>
    <property type="match status" value="1"/>
</dbReference>
<accession>A0A7I8JX09</accession>
<dbReference type="PANTHER" id="PTHR46031">
    <property type="match status" value="1"/>
</dbReference>
<organism evidence="7 8">
    <name type="scientific">Spirodela intermedia</name>
    <name type="common">Intermediate duckweed</name>
    <dbReference type="NCBI Taxonomy" id="51605"/>
    <lineage>
        <taxon>Eukaryota</taxon>
        <taxon>Viridiplantae</taxon>
        <taxon>Streptophyta</taxon>
        <taxon>Embryophyta</taxon>
        <taxon>Tracheophyta</taxon>
        <taxon>Spermatophyta</taxon>
        <taxon>Magnoliopsida</taxon>
        <taxon>Liliopsida</taxon>
        <taxon>Araceae</taxon>
        <taxon>Lemnoideae</taxon>
        <taxon>Spirodela</taxon>
    </lineage>
</organism>
<evidence type="ECO:0000256" key="4">
    <source>
        <dbReference type="PROSITE-ProRule" id="PRU00266"/>
    </source>
</evidence>
<dbReference type="Pfam" id="PF00035">
    <property type="entry name" value="dsrm"/>
    <property type="match status" value="1"/>
</dbReference>
<name>A0A7I8JX09_SPIIN</name>
<protein>
    <recommendedName>
        <fullName evidence="6">DRBM domain-containing protein</fullName>
    </recommendedName>
</protein>
<keyword evidence="8" id="KW-1185">Reference proteome</keyword>
<evidence type="ECO:0000313" key="8">
    <source>
        <dbReference type="Proteomes" id="UP000663760"/>
    </source>
</evidence>
<dbReference type="GO" id="GO:0003723">
    <property type="term" value="F:RNA binding"/>
    <property type="evidence" value="ECO:0007669"/>
    <property type="project" value="UniProtKB-UniRule"/>
</dbReference>